<dbReference type="Proteomes" id="UP000266677">
    <property type="component" value="Unassembled WGS sequence"/>
</dbReference>
<gene>
    <name evidence="1" type="ORF">D5S18_02655</name>
</gene>
<comment type="caution">
    <text evidence="1">The sequence shown here is derived from an EMBL/GenBank/DDBJ whole genome shotgun (WGS) entry which is preliminary data.</text>
</comment>
<organism evidence="1 2">
    <name type="scientific">Nocardia panacis</name>
    <dbReference type="NCBI Taxonomy" id="2340916"/>
    <lineage>
        <taxon>Bacteria</taxon>
        <taxon>Bacillati</taxon>
        <taxon>Actinomycetota</taxon>
        <taxon>Actinomycetes</taxon>
        <taxon>Mycobacteriales</taxon>
        <taxon>Nocardiaceae</taxon>
        <taxon>Nocardia</taxon>
    </lineage>
</organism>
<dbReference type="OrthoDB" id="3390328at2"/>
<dbReference type="PANTHER" id="PTHR36221:SF1">
    <property type="entry name" value="DUF742 DOMAIN-CONTAINING PROTEIN"/>
    <property type="match status" value="1"/>
</dbReference>
<evidence type="ECO:0000313" key="1">
    <source>
        <dbReference type="EMBL" id="RJO79254.1"/>
    </source>
</evidence>
<protein>
    <submittedName>
        <fullName evidence="1">DUF742 domain-containing protein</fullName>
    </submittedName>
</protein>
<keyword evidence="2" id="KW-1185">Reference proteome</keyword>
<evidence type="ECO:0000313" key="2">
    <source>
        <dbReference type="Proteomes" id="UP000266677"/>
    </source>
</evidence>
<accession>A0A3A4KZ70</accession>
<reference evidence="1 2" key="1">
    <citation type="submission" date="2018-09" db="EMBL/GenBank/DDBJ databases">
        <title>YIM PH21274 draft genome.</title>
        <authorList>
            <person name="Miao C."/>
        </authorList>
    </citation>
    <scope>NUCLEOTIDE SEQUENCE [LARGE SCALE GENOMIC DNA]</scope>
    <source>
        <strain evidence="1 2">YIM PH 21724</strain>
    </source>
</reference>
<dbReference type="AlphaFoldDB" id="A0A3A4KZ70"/>
<dbReference type="PANTHER" id="PTHR36221">
    <property type="entry name" value="DUF742 DOMAIN-CONTAINING PROTEIN"/>
    <property type="match status" value="1"/>
</dbReference>
<dbReference type="EMBL" id="QZFU01000010">
    <property type="protein sequence ID" value="RJO79254.1"/>
    <property type="molecule type" value="Genomic_DNA"/>
</dbReference>
<proteinExistence type="predicted"/>
<sequence length="162" mass="17365">MPDWSGTTCASSSNSSVTIWRPRRECGARALGDGGPAVIRGRPGRDDDPDRLYTLTGGRTRPDSDAFDLVTLVVSECEPVPGMQSEHVAILQMCRAPTAVVEIAAELRLPVGIATVLLSDLLHAGKISARHPRVRATDPGMPWQSLPDTSTLEKVLIGLRSL</sequence>
<dbReference type="Pfam" id="PF05331">
    <property type="entry name" value="DUF742"/>
    <property type="match status" value="1"/>
</dbReference>
<name>A0A3A4KZ70_9NOCA</name>
<dbReference type="InterPro" id="IPR007995">
    <property type="entry name" value="DUF742"/>
</dbReference>